<accession>A0A7S2N3B5</accession>
<feature type="compositionally biased region" description="Gly residues" evidence="1">
    <location>
        <begin position="204"/>
        <end position="213"/>
    </location>
</feature>
<evidence type="ECO:0000256" key="1">
    <source>
        <dbReference type="SAM" id="MobiDB-lite"/>
    </source>
</evidence>
<dbReference type="AlphaFoldDB" id="A0A7S2N3B5"/>
<dbReference type="EMBL" id="HBGU01061449">
    <property type="protein sequence ID" value="CAD9517099.1"/>
    <property type="molecule type" value="Transcribed_RNA"/>
</dbReference>
<sequence length="325" mass="35755">MTIHLLESLDDPELPDLDLVAEAAVEELQRHARSSLARKRTEEVKKRRQREASERIKAEARAAQQREAAKLLQRHARDRARDIRRARHARRTSQVGTLKHHFDLLVDAGRVDSTALDQPLGSTMDGRHGSSGALPTLLAQKVGDALYSFRGGSSILPRIGPGSFHQAPTLGPSSSRPGSRDRPRASTRPGFKEERSFRQRSGDQGWGKAGGAAGNAEAEDDINGESEDGGHSDSAAASELNKLMDQEEVEELSIKVGKMINALTFVDTINSLLDRRLLLMPTPHSSLYEEVISWEEGALQALFSGVVQYMRAGQRYGLLQFDGHL</sequence>
<feature type="compositionally biased region" description="Acidic residues" evidence="1">
    <location>
        <begin position="217"/>
        <end position="227"/>
    </location>
</feature>
<name>A0A7S2N3B5_9EUKA</name>
<gene>
    <name evidence="2" type="ORF">CBRE1094_LOCUS33412</name>
</gene>
<feature type="compositionally biased region" description="Basic and acidic residues" evidence="1">
    <location>
        <begin position="39"/>
        <end position="60"/>
    </location>
</feature>
<evidence type="ECO:0000313" key="2">
    <source>
        <dbReference type="EMBL" id="CAD9517099.1"/>
    </source>
</evidence>
<feature type="compositionally biased region" description="Basic and acidic residues" evidence="1">
    <location>
        <begin position="178"/>
        <end position="201"/>
    </location>
</feature>
<reference evidence="2" key="1">
    <citation type="submission" date="2021-01" db="EMBL/GenBank/DDBJ databases">
        <authorList>
            <person name="Corre E."/>
            <person name="Pelletier E."/>
            <person name="Niang G."/>
            <person name="Scheremetjew M."/>
            <person name="Finn R."/>
            <person name="Kale V."/>
            <person name="Holt S."/>
            <person name="Cochrane G."/>
            <person name="Meng A."/>
            <person name="Brown T."/>
            <person name="Cohen L."/>
        </authorList>
    </citation>
    <scope>NUCLEOTIDE SEQUENCE</scope>
    <source>
        <strain evidence="2">UTEX LB 985</strain>
    </source>
</reference>
<dbReference type="PROSITE" id="PS50096">
    <property type="entry name" value="IQ"/>
    <property type="match status" value="1"/>
</dbReference>
<organism evidence="2">
    <name type="scientific">Haptolina brevifila</name>
    <dbReference type="NCBI Taxonomy" id="156173"/>
    <lineage>
        <taxon>Eukaryota</taxon>
        <taxon>Haptista</taxon>
        <taxon>Haptophyta</taxon>
        <taxon>Prymnesiophyceae</taxon>
        <taxon>Prymnesiales</taxon>
        <taxon>Prymnesiaceae</taxon>
        <taxon>Haptolina</taxon>
    </lineage>
</organism>
<feature type="region of interest" description="Disordered" evidence="1">
    <location>
        <begin position="31"/>
        <end position="60"/>
    </location>
</feature>
<proteinExistence type="predicted"/>
<feature type="region of interest" description="Disordered" evidence="1">
    <location>
        <begin position="158"/>
        <end position="234"/>
    </location>
</feature>
<protein>
    <submittedName>
        <fullName evidence="2">Uncharacterized protein</fullName>
    </submittedName>
</protein>